<feature type="compositionally biased region" description="Basic and acidic residues" evidence="8">
    <location>
        <begin position="681"/>
        <end position="691"/>
    </location>
</feature>
<evidence type="ECO:0000256" key="5">
    <source>
        <dbReference type="ARBA" id="ARBA00022840"/>
    </source>
</evidence>
<dbReference type="Gene3D" id="3.30.200.20">
    <property type="entry name" value="Phosphorylase Kinase, domain 1"/>
    <property type="match status" value="1"/>
</dbReference>
<dbReference type="GO" id="GO:0000165">
    <property type="term" value="P:MAPK cascade"/>
    <property type="evidence" value="ECO:0007669"/>
    <property type="project" value="UniProtKB-ARBA"/>
</dbReference>
<comment type="caution">
    <text evidence="10">The sequence shown here is derived from an EMBL/GenBank/DDBJ whole genome shotgun (WGS) entry which is preliminary data.</text>
</comment>
<keyword evidence="1" id="KW-0723">Serine/threonine-protein kinase</keyword>
<dbReference type="SMART" id="SM00220">
    <property type="entry name" value="S_TKc"/>
    <property type="match status" value="1"/>
</dbReference>
<reference evidence="10 11" key="1">
    <citation type="submission" date="2019-03" db="EMBL/GenBank/DDBJ databases">
        <title>Sequencing 23 genomes of Wallemia ichthyophaga.</title>
        <authorList>
            <person name="Gostincar C."/>
        </authorList>
    </citation>
    <scope>NUCLEOTIDE SEQUENCE [LARGE SCALE GENOMIC DNA]</scope>
    <source>
        <strain evidence="10 11">EXF-6200</strain>
    </source>
</reference>
<dbReference type="Pfam" id="PF01126">
    <property type="entry name" value="Heme_oxygenase"/>
    <property type="match status" value="1"/>
</dbReference>
<sequence>MNPAEIDKTPASKLLKSGTQIAHDLVAESPTAMRLLSAQMPFSTFVKYTIWLHELYDTLETSIQKLSSDPHLSPLSRLDVLARAPALKGDLTNLLSPSMRERVLEKGEVSWRDHPFAKAVLCQLPSSLENYRERIRTASGLQLAGHAYVRYLGDLSGGQIIQRKLGKAYKLEELDAKQFYDFPPLDPAQEYPANAAQVKKIKSWFRRSLDIIAQSVEEKTILIDEASKAFIFNSDLFIDLEKHTVVAPELNQSGLESESTEITRRMSAHNDSATGPLNQYNGHYGQHEQHSEQYQYHDDQYHQHNLPNLPTPKSKAKVKQSRSRDNFAFVEPLPASLLHEKMPDGTASDDSSEEDALIHSTDAHIKFPQQNRQPGGNVLTKSNIPRMVRPRANTNLTMMHQRHRSDDDEMMEIAKMGHTSYLNENTEGMYGGYERGYDGGYQRGSDGGREPGHDGKDTQENESTRDEKAINSSQGSRAQGGRSHSSFGMYDSHKKPKKKIKKRMPVKGRASEPYRPQRPPTPETVVDLAPWSVPPSTSTSLPPGKSWDDVVVPTLARKMEMERNRDDIERKADSRVSKDDIELDTIQDHRNSQVTQDEGVNKLTSQSKRPEDIAEMALPKSETLTPHQKEMSKTPSQDSHGDLAKSMAKSSMQQPTQQPMQPTTKQPTQQSPPPQKNNQPEQREQRVEKKVTNKPKTSKCCFMDHFDQGDMADLSETNGLGLPIRKKRNFKNLQLSVEEKKSIPKEKEKAKGEERLKEDKGEFQQAHSQQSQQPHPMPPPQRKNRPPPLQPASTNTPMYQSPEDDLSERIALLDPTGQKEIRGDELKVLDELGSGNGGTVSKVVHEPSNTTMAKKTILIESQSPIRRQILRELQILHHCHSDYIIEFYVSYDVFGQIALSVLRGLTYLYDVHRIIHRDVKPSNILINSKGQIKLCDFGVSGELINSIADTFVGTSTYMSPERIQGAQYTVKSDVWSLGITMIEIALGRFPFADVEEEESEEEGREDDLTLNANSTLSPSNATRPRASSRAGTTIGVTQGVAMKQSVKTHAPKKKTKGVMSILDLLQFIVNEDPPRLTKFGKNAQDFVDNVRLENGELVVDHVPFEMVDSGRGDGDRQRYVENGGTITKATPVQLKRSISTQQSTLRQRQDQLAKEKESKKAVLLDTPPATGRNGKGGKSIVGMGMGVKKLPQPKPASIPTTSAASTTSTTSTTST</sequence>
<feature type="non-terminal residue" evidence="10">
    <location>
        <position position="1215"/>
    </location>
</feature>
<dbReference type="EMBL" id="SPOI01000199">
    <property type="protein sequence ID" value="TIB32682.1"/>
    <property type="molecule type" value="Genomic_DNA"/>
</dbReference>
<keyword evidence="4" id="KW-0418">Kinase</keyword>
<organism evidence="10 11">
    <name type="scientific">Wallemia ichthyophaga</name>
    <dbReference type="NCBI Taxonomy" id="245174"/>
    <lineage>
        <taxon>Eukaryota</taxon>
        <taxon>Fungi</taxon>
        <taxon>Dikarya</taxon>
        <taxon>Basidiomycota</taxon>
        <taxon>Wallemiomycotina</taxon>
        <taxon>Wallemiomycetes</taxon>
        <taxon>Wallemiales</taxon>
        <taxon>Wallemiaceae</taxon>
        <taxon>Wallemia</taxon>
    </lineage>
</organism>
<feature type="compositionally biased region" description="Low complexity" evidence="8">
    <location>
        <begin position="1200"/>
        <end position="1215"/>
    </location>
</feature>
<feature type="region of interest" description="Disordered" evidence="8">
    <location>
        <begin position="433"/>
        <end position="548"/>
    </location>
</feature>
<evidence type="ECO:0000313" key="11">
    <source>
        <dbReference type="Proteomes" id="UP000310689"/>
    </source>
</evidence>
<feature type="compositionally biased region" description="Acidic residues" evidence="8">
    <location>
        <begin position="995"/>
        <end position="1005"/>
    </location>
</feature>
<feature type="region of interest" description="Disordered" evidence="8">
    <location>
        <begin position="562"/>
        <end position="700"/>
    </location>
</feature>
<feature type="compositionally biased region" description="Gly residues" evidence="8">
    <location>
        <begin position="433"/>
        <end position="442"/>
    </location>
</feature>
<evidence type="ECO:0000256" key="4">
    <source>
        <dbReference type="ARBA" id="ARBA00022777"/>
    </source>
</evidence>
<evidence type="ECO:0000256" key="3">
    <source>
        <dbReference type="ARBA" id="ARBA00022741"/>
    </source>
</evidence>
<dbReference type="PROSITE" id="PS00108">
    <property type="entry name" value="PROTEIN_KINASE_ST"/>
    <property type="match status" value="1"/>
</dbReference>
<feature type="compositionally biased region" description="Polar residues" evidence="8">
    <location>
        <begin position="1010"/>
        <end position="1022"/>
    </location>
</feature>
<dbReference type="SUPFAM" id="SSF56112">
    <property type="entry name" value="Protein kinase-like (PK-like)"/>
    <property type="match status" value="1"/>
</dbReference>
<dbReference type="SUPFAM" id="SSF48613">
    <property type="entry name" value="Heme oxygenase-like"/>
    <property type="match status" value="1"/>
</dbReference>
<keyword evidence="2" id="KW-0808">Transferase</keyword>
<evidence type="ECO:0000256" key="2">
    <source>
        <dbReference type="ARBA" id="ARBA00022679"/>
    </source>
</evidence>
<dbReference type="InterPro" id="IPR050915">
    <property type="entry name" value="MAP_kinase_kinase"/>
</dbReference>
<dbReference type="PANTHER" id="PTHR47448">
    <property type="entry name" value="DUAL SPECIFICITY MITOGEN-ACTIVATED PROTEIN KINASE KINASE DSOR1-LIKE PROTEIN"/>
    <property type="match status" value="1"/>
</dbReference>
<dbReference type="AlphaFoldDB" id="A0A4T0IVX6"/>
<dbReference type="GO" id="GO:0005524">
    <property type="term" value="F:ATP binding"/>
    <property type="evidence" value="ECO:0007669"/>
    <property type="project" value="UniProtKB-UniRule"/>
</dbReference>
<dbReference type="InterPro" id="IPR017441">
    <property type="entry name" value="Protein_kinase_ATP_BS"/>
</dbReference>
<feature type="compositionally biased region" description="Low complexity" evidence="8">
    <location>
        <begin position="764"/>
        <end position="774"/>
    </location>
</feature>
<evidence type="ECO:0000259" key="9">
    <source>
        <dbReference type="PROSITE" id="PS50011"/>
    </source>
</evidence>
<feature type="domain" description="Protein kinase" evidence="9">
    <location>
        <begin position="826"/>
        <end position="1087"/>
    </location>
</feature>
<dbReference type="Gene3D" id="1.10.510.10">
    <property type="entry name" value="Transferase(Phosphotransferase) domain 1"/>
    <property type="match status" value="1"/>
</dbReference>
<dbReference type="PROSITE" id="PS50011">
    <property type="entry name" value="PROTEIN_KINASE_DOM"/>
    <property type="match status" value="1"/>
</dbReference>
<feature type="compositionally biased region" description="Basic and acidic residues" evidence="8">
    <location>
        <begin position="446"/>
        <end position="469"/>
    </location>
</feature>
<dbReference type="GO" id="GO:0006788">
    <property type="term" value="P:heme oxidation"/>
    <property type="evidence" value="ECO:0007669"/>
    <property type="project" value="InterPro"/>
</dbReference>
<dbReference type="PROSITE" id="PS00107">
    <property type="entry name" value="PROTEIN_KINASE_ATP"/>
    <property type="match status" value="1"/>
</dbReference>
<keyword evidence="3 7" id="KW-0547">Nucleotide-binding</keyword>
<dbReference type="GO" id="GO:0004674">
    <property type="term" value="F:protein serine/threonine kinase activity"/>
    <property type="evidence" value="ECO:0007669"/>
    <property type="project" value="UniProtKB-KW"/>
</dbReference>
<feature type="compositionally biased region" description="Polar residues" evidence="8">
    <location>
        <begin position="592"/>
        <end position="607"/>
    </location>
</feature>
<feature type="compositionally biased region" description="Low complexity" evidence="8">
    <location>
        <begin position="530"/>
        <end position="545"/>
    </location>
</feature>
<gene>
    <name evidence="10" type="ORF">E3P86_03100</name>
</gene>
<evidence type="ECO:0000256" key="7">
    <source>
        <dbReference type="PROSITE-ProRule" id="PRU10141"/>
    </source>
</evidence>
<feature type="compositionally biased region" description="Polar residues" evidence="8">
    <location>
        <begin position="1136"/>
        <end position="1146"/>
    </location>
</feature>
<feature type="compositionally biased region" description="Pro residues" evidence="8">
    <location>
        <begin position="775"/>
        <end position="790"/>
    </location>
</feature>
<comment type="similarity">
    <text evidence="6">Belongs to the protein kinase superfamily. STE Ser/Thr protein kinase family. MAP kinase kinase subfamily.</text>
</comment>
<dbReference type="InterPro" id="IPR011009">
    <property type="entry name" value="Kinase-like_dom_sf"/>
</dbReference>
<dbReference type="InterPro" id="IPR016084">
    <property type="entry name" value="Haem_Oase-like_multi-hlx"/>
</dbReference>
<feature type="compositionally biased region" description="Gly residues" evidence="8">
    <location>
        <begin position="1173"/>
        <end position="1185"/>
    </location>
</feature>
<dbReference type="InterPro" id="IPR000719">
    <property type="entry name" value="Prot_kinase_dom"/>
</dbReference>
<feature type="compositionally biased region" description="Basic and acidic residues" evidence="8">
    <location>
        <begin position="741"/>
        <end position="762"/>
    </location>
</feature>
<dbReference type="Gene3D" id="1.20.910.10">
    <property type="entry name" value="Heme oxygenase-like"/>
    <property type="match status" value="1"/>
</dbReference>
<dbReference type="CDD" id="cd19165">
    <property type="entry name" value="HemeO"/>
    <property type="match status" value="1"/>
</dbReference>
<name>A0A4T0IVX6_WALIC</name>
<feature type="region of interest" description="Disordered" evidence="8">
    <location>
        <begin position="741"/>
        <end position="804"/>
    </location>
</feature>
<dbReference type="InterPro" id="IPR002051">
    <property type="entry name" value="Haem_Oase"/>
</dbReference>
<protein>
    <recommendedName>
        <fullName evidence="9">Protein kinase domain-containing protein</fullName>
    </recommendedName>
</protein>
<evidence type="ECO:0000256" key="8">
    <source>
        <dbReference type="SAM" id="MobiDB-lite"/>
    </source>
</evidence>
<feature type="region of interest" description="Disordered" evidence="8">
    <location>
        <begin position="1136"/>
        <end position="1215"/>
    </location>
</feature>
<feature type="compositionally biased region" description="Low complexity" evidence="8">
    <location>
        <begin position="651"/>
        <end position="669"/>
    </location>
</feature>
<feature type="compositionally biased region" description="Basic and acidic residues" evidence="8">
    <location>
        <begin position="562"/>
        <end position="591"/>
    </location>
</feature>
<evidence type="ECO:0000256" key="6">
    <source>
        <dbReference type="ARBA" id="ARBA00038035"/>
    </source>
</evidence>
<evidence type="ECO:0000313" key="10">
    <source>
        <dbReference type="EMBL" id="TIB32682.1"/>
    </source>
</evidence>
<dbReference type="InterPro" id="IPR016053">
    <property type="entry name" value="Haem_Oase-like"/>
</dbReference>
<feature type="compositionally biased region" description="Basic and acidic residues" evidence="8">
    <location>
        <begin position="1147"/>
        <end position="1162"/>
    </location>
</feature>
<proteinExistence type="inferred from homology"/>
<dbReference type="InterPro" id="IPR008271">
    <property type="entry name" value="Ser/Thr_kinase_AS"/>
</dbReference>
<feature type="compositionally biased region" description="Low complexity" evidence="8">
    <location>
        <begin position="472"/>
        <end position="486"/>
    </location>
</feature>
<dbReference type="GO" id="GO:0004712">
    <property type="term" value="F:protein serine/threonine/tyrosine kinase activity"/>
    <property type="evidence" value="ECO:0007669"/>
    <property type="project" value="UniProtKB-ARBA"/>
</dbReference>
<feature type="compositionally biased region" description="Basic residues" evidence="8">
    <location>
        <begin position="494"/>
        <end position="506"/>
    </location>
</feature>
<dbReference type="PANTHER" id="PTHR47448:SF1">
    <property type="entry name" value="SERINE_THREONINE-PROTEIN KINASE STE7 HOMOLOG"/>
    <property type="match status" value="1"/>
</dbReference>
<feature type="binding site" evidence="7">
    <location>
        <position position="855"/>
    </location>
    <ligand>
        <name>ATP</name>
        <dbReference type="ChEBI" id="CHEBI:30616"/>
    </ligand>
</feature>
<dbReference type="Proteomes" id="UP000310689">
    <property type="component" value="Unassembled WGS sequence"/>
</dbReference>
<dbReference type="Pfam" id="PF00069">
    <property type="entry name" value="Pkinase"/>
    <property type="match status" value="2"/>
</dbReference>
<keyword evidence="5 7" id="KW-0067">ATP-binding</keyword>
<feature type="region of interest" description="Disordered" evidence="8">
    <location>
        <begin position="995"/>
        <end position="1031"/>
    </location>
</feature>
<accession>A0A4T0IVX6</accession>
<evidence type="ECO:0000256" key="1">
    <source>
        <dbReference type="ARBA" id="ARBA00022527"/>
    </source>
</evidence>
<dbReference type="GO" id="GO:0004392">
    <property type="term" value="F:heme oxygenase (decyclizing) activity"/>
    <property type="evidence" value="ECO:0007669"/>
    <property type="project" value="InterPro"/>
</dbReference>